<evidence type="ECO:0008006" key="2">
    <source>
        <dbReference type="Google" id="ProtNLM"/>
    </source>
</evidence>
<organism evidence="1">
    <name type="scientific">Cyanothece sp. (strain PCC 7425 / ATCC 29141)</name>
    <dbReference type="NCBI Taxonomy" id="395961"/>
    <lineage>
        <taxon>Bacteria</taxon>
        <taxon>Bacillati</taxon>
        <taxon>Cyanobacteriota</taxon>
        <taxon>Cyanophyceae</taxon>
        <taxon>Gomontiellales</taxon>
        <taxon>Cyanothecaceae</taxon>
        <taxon>Cyanothece</taxon>
    </lineage>
</organism>
<dbReference type="AlphaFoldDB" id="B8HMN8"/>
<reference evidence="1" key="1">
    <citation type="submission" date="2009-01" db="EMBL/GenBank/DDBJ databases">
        <title>Complete sequence of chromosome Cyanothece sp. PCC 7425.</title>
        <authorList>
            <consortium name="US DOE Joint Genome Institute"/>
            <person name="Lucas S."/>
            <person name="Copeland A."/>
            <person name="Lapidus A."/>
            <person name="Glavina del Rio T."/>
            <person name="Dalin E."/>
            <person name="Tice H."/>
            <person name="Bruce D."/>
            <person name="Goodwin L."/>
            <person name="Pitluck S."/>
            <person name="Sims D."/>
            <person name="Meineke L."/>
            <person name="Brettin T."/>
            <person name="Detter J.C."/>
            <person name="Han C."/>
            <person name="Larimer F."/>
            <person name="Land M."/>
            <person name="Hauser L."/>
            <person name="Kyrpides N."/>
            <person name="Ovchinnikova G."/>
            <person name="Liberton M."/>
            <person name="Stoeckel J."/>
            <person name="Banerjee A."/>
            <person name="Singh A."/>
            <person name="Page L."/>
            <person name="Sato H."/>
            <person name="Zhao L."/>
            <person name="Sherman L."/>
            <person name="Pakrasi H."/>
            <person name="Richardson P."/>
        </authorList>
    </citation>
    <scope>NUCLEOTIDE SEQUENCE</scope>
    <source>
        <strain evidence="1">PCC 7425</strain>
    </source>
</reference>
<dbReference type="EMBL" id="CP001344">
    <property type="protein sequence ID" value="ACL43653.1"/>
    <property type="molecule type" value="Genomic_DNA"/>
</dbReference>
<dbReference type="HOGENOM" id="CLU_133688_0_0_3"/>
<dbReference type="eggNOG" id="ENOG5032R62">
    <property type="taxonomic scope" value="Bacteria"/>
</dbReference>
<accession>B8HMN8</accession>
<sequence length="116" mass="13393">MSLTSPSEDRHNLMDIEAVQKVLGRSRASIYRYANSDPDNLNPPYDPQRLNPELRLSKKDPLLFHANEVARFARDILEIKPVTIEVHQTPADRTEELLQDILTELKAIHILLRTRV</sequence>
<evidence type="ECO:0000313" key="1">
    <source>
        <dbReference type="EMBL" id="ACL43653.1"/>
    </source>
</evidence>
<dbReference type="OrthoDB" id="572723at2"/>
<protein>
    <recommendedName>
        <fullName evidence="2">Resolvase</fullName>
    </recommendedName>
</protein>
<proteinExistence type="predicted"/>
<gene>
    <name evidence="1" type="ordered locus">Cyan7425_1275</name>
</gene>
<dbReference type="KEGG" id="cyn:Cyan7425_1275"/>
<name>B8HMN8_CYAP4</name>